<organism evidence="2 3">
    <name type="scientific">Anaerohalosphaera lusitana</name>
    <dbReference type="NCBI Taxonomy" id="1936003"/>
    <lineage>
        <taxon>Bacteria</taxon>
        <taxon>Pseudomonadati</taxon>
        <taxon>Planctomycetota</taxon>
        <taxon>Phycisphaerae</taxon>
        <taxon>Sedimentisphaerales</taxon>
        <taxon>Anaerohalosphaeraceae</taxon>
        <taxon>Anaerohalosphaera</taxon>
    </lineage>
</organism>
<keyword evidence="2" id="KW-0328">Glycosyltransferase</keyword>
<reference evidence="3" key="1">
    <citation type="submission" date="2017-02" db="EMBL/GenBank/DDBJ databases">
        <title>Comparative genomics and description of representatives of a novel lineage of planctomycetes thriving in anoxic sediments.</title>
        <authorList>
            <person name="Spring S."/>
            <person name="Bunk B."/>
            <person name="Sproer C."/>
        </authorList>
    </citation>
    <scope>NUCLEOTIDE SEQUENCE [LARGE SCALE GENOMIC DNA]</scope>
    <source>
        <strain evidence="3">ST-NAGAB-D1</strain>
    </source>
</reference>
<name>A0A1U9NN90_9BACT</name>
<dbReference type="SUPFAM" id="SSF53448">
    <property type="entry name" value="Nucleotide-diphospho-sugar transferases"/>
    <property type="match status" value="1"/>
</dbReference>
<accession>A0A1U9NN90</accession>
<dbReference type="KEGG" id="alus:STSP2_02456"/>
<dbReference type="Pfam" id="PF00535">
    <property type="entry name" value="Glycos_transf_2"/>
    <property type="match status" value="1"/>
</dbReference>
<sequence>MTNPLSKPYLSIILPAYNEGRKVAVDVERASGFLDRENLTGEIIVVDDGSTDDTASVAKQASISSDIALNVKRYDQNRGKGYAIRTGVLNSAGRYVMFADCGCCVPYHHAKKGLDLISSDGCAIAHASRRDQQSDIQHDQPLQRKLFSKAFRWTIINFMGVPAHLTDTQCGFKVYRGDVARQLFSQCVVDGFMFDVEVILRAHRAGYKIGEFPIEWTCDRDSRLTVRRNALEILRELWQIRQALKSEQ</sequence>
<dbReference type="InterPro" id="IPR001173">
    <property type="entry name" value="Glyco_trans_2-like"/>
</dbReference>
<dbReference type="Proteomes" id="UP000189674">
    <property type="component" value="Chromosome"/>
</dbReference>
<dbReference type="RefSeq" id="WP_146662917.1">
    <property type="nucleotide sequence ID" value="NZ_CP019791.1"/>
</dbReference>
<dbReference type="EMBL" id="CP019791">
    <property type="protein sequence ID" value="AQT69267.1"/>
    <property type="molecule type" value="Genomic_DNA"/>
</dbReference>
<dbReference type="GO" id="GO:0016757">
    <property type="term" value="F:glycosyltransferase activity"/>
    <property type="evidence" value="ECO:0007669"/>
    <property type="project" value="UniProtKB-KW"/>
</dbReference>
<protein>
    <submittedName>
        <fullName evidence="2">Putative teichuronic acid biosynthesis glycosyltransferase TuaG</fullName>
        <ecNumber evidence="2">2.4.-.-</ecNumber>
    </submittedName>
</protein>
<keyword evidence="3" id="KW-1185">Reference proteome</keyword>
<evidence type="ECO:0000259" key="1">
    <source>
        <dbReference type="Pfam" id="PF00535"/>
    </source>
</evidence>
<feature type="domain" description="Glycosyltransferase 2-like" evidence="1">
    <location>
        <begin position="11"/>
        <end position="184"/>
    </location>
</feature>
<dbReference type="PANTHER" id="PTHR10859">
    <property type="entry name" value="GLYCOSYL TRANSFERASE"/>
    <property type="match status" value="1"/>
</dbReference>
<dbReference type="PANTHER" id="PTHR10859:SF91">
    <property type="entry name" value="DOLICHYL-PHOSPHATE BETA-GLUCOSYLTRANSFERASE"/>
    <property type="match status" value="1"/>
</dbReference>
<dbReference type="GO" id="GO:0006487">
    <property type="term" value="P:protein N-linked glycosylation"/>
    <property type="evidence" value="ECO:0007669"/>
    <property type="project" value="TreeGrafter"/>
</dbReference>
<evidence type="ECO:0000313" key="3">
    <source>
        <dbReference type="Proteomes" id="UP000189674"/>
    </source>
</evidence>
<proteinExistence type="predicted"/>
<dbReference type="OrthoDB" id="9772170at2"/>
<dbReference type="EC" id="2.4.-.-" evidence="2"/>
<dbReference type="Gene3D" id="3.90.550.10">
    <property type="entry name" value="Spore Coat Polysaccharide Biosynthesis Protein SpsA, Chain A"/>
    <property type="match status" value="1"/>
</dbReference>
<dbReference type="AlphaFoldDB" id="A0A1U9NN90"/>
<dbReference type="STRING" id="1936003.STSP2_02456"/>
<evidence type="ECO:0000313" key="2">
    <source>
        <dbReference type="EMBL" id="AQT69267.1"/>
    </source>
</evidence>
<gene>
    <name evidence="2" type="primary">tuaG</name>
    <name evidence="2" type="ORF">STSP2_02456</name>
</gene>
<keyword evidence="2" id="KW-0808">Transferase</keyword>
<dbReference type="InterPro" id="IPR029044">
    <property type="entry name" value="Nucleotide-diphossugar_trans"/>
</dbReference>